<keyword evidence="3" id="KW-1185">Reference proteome</keyword>
<feature type="compositionally biased region" description="Basic residues" evidence="1">
    <location>
        <begin position="1"/>
        <end position="18"/>
    </location>
</feature>
<proteinExistence type="predicted"/>
<dbReference type="Proteomes" id="UP000823388">
    <property type="component" value="Chromosome 9K"/>
</dbReference>
<evidence type="ECO:0000313" key="3">
    <source>
        <dbReference type="Proteomes" id="UP000823388"/>
    </source>
</evidence>
<evidence type="ECO:0000256" key="1">
    <source>
        <dbReference type="SAM" id="MobiDB-lite"/>
    </source>
</evidence>
<sequence length="87" mass="9666">MVQKKKKAAAPAKLRKPPKRDAGKKLGKKADMTEFRAQLDSLGLKIVEVNSDGNCFFRFRTNFYSLCMSPFRTGRASADADLLLGVD</sequence>
<evidence type="ECO:0008006" key="4">
    <source>
        <dbReference type="Google" id="ProtNLM"/>
    </source>
</evidence>
<evidence type="ECO:0000313" key="2">
    <source>
        <dbReference type="EMBL" id="KAG2552793.1"/>
    </source>
</evidence>
<accession>A0A8T0NTY8</accession>
<gene>
    <name evidence="2" type="ORF">PVAP13_9KG484900</name>
</gene>
<name>A0A8T0NTY8_PANVG</name>
<reference evidence="2" key="1">
    <citation type="submission" date="2020-05" db="EMBL/GenBank/DDBJ databases">
        <title>WGS assembly of Panicum virgatum.</title>
        <authorList>
            <person name="Lovell J.T."/>
            <person name="Jenkins J."/>
            <person name="Shu S."/>
            <person name="Juenger T.E."/>
            <person name="Schmutz J."/>
        </authorList>
    </citation>
    <scope>NUCLEOTIDE SEQUENCE</scope>
    <source>
        <strain evidence="2">AP13</strain>
    </source>
</reference>
<comment type="caution">
    <text evidence="2">The sequence shown here is derived from an EMBL/GenBank/DDBJ whole genome shotgun (WGS) entry which is preliminary data.</text>
</comment>
<dbReference type="AlphaFoldDB" id="A0A8T0NTY8"/>
<dbReference type="Gene3D" id="3.90.70.80">
    <property type="match status" value="1"/>
</dbReference>
<feature type="region of interest" description="Disordered" evidence="1">
    <location>
        <begin position="1"/>
        <end position="27"/>
    </location>
</feature>
<protein>
    <recommendedName>
        <fullName evidence="4">OTU domain-containing protein</fullName>
    </recommendedName>
</protein>
<dbReference type="EMBL" id="CM029053">
    <property type="protein sequence ID" value="KAG2552793.1"/>
    <property type="molecule type" value="Genomic_DNA"/>
</dbReference>
<organism evidence="2 3">
    <name type="scientific">Panicum virgatum</name>
    <name type="common">Blackwell switchgrass</name>
    <dbReference type="NCBI Taxonomy" id="38727"/>
    <lineage>
        <taxon>Eukaryota</taxon>
        <taxon>Viridiplantae</taxon>
        <taxon>Streptophyta</taxon>
        <taxon>Embryophyta</taxon>
        <taxon>Tracheophyta</taxon>
        <taxon>Spermatophyta</taxon>
        <taxon>Magnoliopsida</taxon>
        <taxon>Liliopsida</taxon>
        <taxon>Poales</taxon>
        <taxon>Poaceae</taxon>
        <taxon>PACMAD clade</taxon>
        <taxon>Panicoideae</taxon>
        <taxon>Panicodae</taxon>
        <taxon>Paniceae</taxon>
        <taxon>Panicinae</taxon>
        <taxon>Panicum</taxon>
        <taxon>Panicum sect. Hiantes</taxon>
    </lineage>
</organism>